<feature type="region of interest" description="Disordered" evidence="1">
    <location>
        <begin position="167"/>
        <end position="186"/>
    </location>
</feature>
<organism evidence="2 3">
    <name type="scientific">Mycena citricolor</name>
    <dbReference type="NCBI Taxonomy" id="2018698"/>
    <lineage>
        <taxon>Eukaryota</taxon>
        <taxon>Fungi</taxon>
        <taxon>Dikarya</taxon>
        <taxon>Basidiomycota</taxon>
        <taxon>Agaricomycotina</taxon>
        <taxon>Agaricomycetes</taxon>
        <taxon>Agaricomycetidae</taxon>
        <taxon>Agaricales</taxon>
        <taxon>Marasmiineae</taxon>
        <taxon>Mycenaceae</taxon>
        <taxon>Mycena</taxon>
    </lineage>
</organism>
<reference evidence="2" key="1">
    <citation type="submission" date="2023-11" db="EMBL/GenBank/DDBJ databases">
        <authorList>
            <person name="De Vega J J."/>
            <person name="De Vega J J."/>
        </authorList>
    </citation>
    <scope>NUCLEOTIDE SEQUENCE</scope>
</reference>
<protein>
    <submittedName>
        <fullName evidence="2">Uncharacterized protein</fullName>
    </submittedName>
</protein>
<feature type="compositionally biased region" description="Acidic residues" evidence="1">
    <location>
        <begin position="169"/>
        <end position="179"/>
    </location>
</feature>
<sequence length="568" mass="62788">MVHQDLETLYQELVDIHDALLDFKPLVEAPPILDSSSIDSDPNDDGQWLKHENIPGIKHLRESIRMDIDFLSDPKSAQEQPVSTHAPYLVAVFTELLCAPAPVIALFKYMHLVDSSHKRANLKEKKHHRMPSAKVDVVAENGRQWIRINTIKNAALLAEFREMDSYLTDSDDSEPDTSDPDYKPSLAPSEFTNSILKMGQGLLDAAQANPTPEPVRITMRLTRLDPVGKPHDPRIAQTIQCLMDMGIAVELGERPMPLPRDLSACRAPPAPRQICPTRRISLDLSVLVALASDLTHAALPADAQEAAARFKPPTVYRDWKPDVVGGGGGDHASDIQRHVRIITLQALQEMDKPLIEQIHKQLALLPEPVEFWTSDDARERCLRIVTRIGSSSEIRRAEALFSGAESTFWDGSRYAAGFVQLFPIRLYPNPPQLPLKGALLPHPKFFTYMAKVCQDLLEDPVVPKSTKGPRLNVGVLGDSELQPAKINSKLSPNAVKSMLRGAELGWTTLTTTKSSVRALLREVRASRLNGRLPDDRGSSSSSSSSSDADVASAVLWVVDPRNLQCFAT</sequence>
<dbReference type="PANTHER" id="PTHR13379">
    <property type="entry name" value="UNCHARACTERIZED DUF1308"/>
    <property type="match status" value="1"/>
</dbReference>
<comment type="caution">
    <text evidence="2">The sequence shown here is derived from an EMBL/GenBank/DDBJ whole genome shotgun (WGS) entry which is preliminary data.</text>
</comment>
<dbReference type="PANTHER" id="PTHR13379:SF0">
    <property type="entry name" value="UPF0415 PROTEIN C7ORF25"/>
    <property type="match status" value="1"/>
</dbReference>
<evidence type="ECO:0000313" key="2">
    <source>
        <dbReference type="EMBL" id="CAK5266009.1"/>
    </source>
</evidence>
<dbReference type="EMBL" id="CAVNYO010000105">
    <property type="protein sequence ID" value="CAK5266009.1"/>
    <property type="molecule type" value="Genomic_DNA"/>
</dbReference>
<evidence type="ECO:0000256" key="1">
    <source>
        <dbReference type="SAM" id="MobiDB-lite"/>
    </source>
</evidence>
<proteinExistence type="predicted"/>
<accession>A0AAD2GXQ2</accession>
<keyword evidence="3" id="KW-1185">Reference proteome</keyword>
<dbReference type="AlphaFoldDB" id="A0AAD2GXQ2"/>
<name>A0AAD2GXQ2_9AGAR</name>
<evidence type="ECO:0000313" key="3">
    <source>
        <dbReference type="Proteomes" id="UP001295794"/>
    </source>
</evidence>
<dbReference type="Proteomes" id="UP001295794">
    <property type="component" value="Unassembled WGS sequence"/>
</dbReference>
<gene>
    <name evidence="2" type="ORF">MYCIT1_LOCUS7454</name>
</gene>